<organism evidence="20 21">
    <name type="scientific">Chloropicon roscoffensis</name>
    <dbReference type="NCBI Taxonomy" id="1461544"/>
    <lineage>
        <taxon>Eukaryota</taxon>
        <taxon>Viridiplantae</taxon>
        <taxon>Chlorophyta</taxon>
        <taxon>Chloropicophyceae</taxon>
        <taxon>Chloropicales</taxon>
        <taxon>Chloropicaceae</taxon>
        <taxon>Chloropicon</taxon>
    </lineage>
</organism>
<dbReference type="CDD" id="cd24123">
    <property type="entry name" value="ASKHA_NBD_PanK-II_Pank4"/>
    <property type="match status" value="1"/>
</dbReference>
<accession>A0AAX4NZL5</accession>
<sequence>MEPAKMSMRTTGEEDADPGKQDGDPDTLPKSQSYLDFLASLTGASISRDSQEMPQPSTPKGAHRSLGSAPSIHLPHMQYVNHFAVDIGGSLVKLVYFSHHGEDRDRKDGAEQGGSSDVIAGAGGRLHFVKFESRRLPQLFDFIESKRMHILEGAGTEGGGAKPIVKATGGGAYKHVEDFSSRLGLELEKVDEMESLVTGTNFLLSVIQDEGFTFWKGKKDYISIQNDSSDLFPYLLVNIGSGVSLLKVDGHNQYERVSGTSLGGGTFWGLGRLLTGCTSFDELLELSTRGDNSSVDMLVGDIYGGLDYEKIGLEATTIASSFGKILMNEDKSLEDYEPADMALALCRMISYNIAQIAYLNAKKYNLKRIFFGGFFIRGHPFTMQTLSYAINFWSKGEMRALFLRHEGFLGALGAFLMYEEGVSSNIIRTLSERRHSRANFVERFSIQAKHYSPPPQAQDSQVPPGPPQRAHSEKSWVEKFMQVGRLSAGLGGKDDPPSSPDYAAGVSEYDLWGAETNSLSSGLEVGVLHVDPSLYQFPLLEDPSSYEPSVIDISMDEEQRSYWIGVLERQIPSTSEKAMASLGETEEAKQKCDAFKWMFGSHLEKLRKEPQVYGKFGLSEILEMREECLRECGFKDVYLRQKKSENEAAIKVLPDLLAELDAMDEPTRLLSLIEGVLAGNIFDWGSQACVELYKNGTILDIYKQARSDLKSRPWRVDHFDAFRAKMLAHTAANRRYRRAIILVDNSGADIVLGMLPLARELLQRGTEVVIAANSLPALNDITAQELRQLAKQAGRVCQVIRGGLETANALYKKYRTMPQVQPVTPASPAYSPLYIIENGQGGPCLNMRRVSHDLAMAAEGADLVVLEGMGRAIHSNYTTDFACDTLKLAMVKNRMLAETLFNGEIYDCVMKFETMRGGLSAHPVTT</sequence>
<dbReference type="GO" id="GO:0046872">
    <property type="term" value="F:metal ion binding"/>
    <property type="evidence" value="ECO:0007669"/>
    <property type="project" value="UniProtKB-KW"/>
</dbReference>
<dbReference type="Gene3D" id="3.30.420.510">
    <property type="match status" value="1"/>
</dbReference>
<keyword evidence="9" id="KW-0808">Transferase</keyword>
<protein>
    <recommendedName>
        <fullName evidence="6">pantothenate kinase</fullName>
        <ecNumber evidence="6">2.7.1.33</ecNumber>
    </recommendedName>
</protein>
<dbReference type="Gene3D" id="1.20.1700.10">
    <property type="entry name" value="AF1104-like"/>
    <property type="match status" value="1"/>
</dbReference>
<dbReference type="GO" id="GO:0016787">
    <property type="term" value="F:hydrolase activity"/>
    <property type="evidence" value="ECO:0007669"/>
    <property type="project" value="UniProtKB-KW"/>
</dbReference>
<evidence type="ECO:0000256" key="8">
    <source>
        <dbReference type="ARBA" id="ARBA00022596"/>
    </source>
</evidence>
<keyword evidence="15" id="KW-0173">Coenzyme A biosynthesis</keyword>
<evidence type="ECO:0000256" key="9">
    <source>
        <dbReference type="ARBA" id="ARBA00022679"/>
    </source>
</evidence>
<evidence type="ECO:0000256" key="1">
    <source>
        <dbReference type="ARBA" id="ARBA00001206"/>
    </source>
</evidence>
<name>A0AAX4NZL5_9CHLO</name>
<feature type="region of interest" description="Disordered" evidence="18">
    <location>
        <begin position="46"/>
        <end position="69"/>
    </location>
</feature>
<dbReference type="PANTHER" id="PTHR12280:SF20">
    <property type="entry name" value="4'-PHOSPHOPANTETHEINE PHOSPHATASE"/>
    <property type="match status" value="1"/>
</dbReference>
<comment type="similarity">
    <text evidence="17">Belongs to the type II pantothenate kinase family.</text>
</comment>
<feature type="region of interest" description="Disordered" evidence="18">
    <location>
        <begin position="451"/>
        <end position="473"/>
    </location>
</feature>
<dbReference type="InterPro" id="IPR035073">
    <property type="entry name" value="At2g17340_3_helix_bundle"/>
</dbReference>
<keyword evidence="13" id="KW-0378">Hydrolase</keyword>
<dbReference type="NCBIfam" id="TIGR00555">
    <property type="entry name" value="panK_eukar"/>
    <property type="match status" value="1"/>
</dbReference>
<dbReference type="GO" id="GO:0005634">
    <property type="term" value="C:nucleus"/>
    <property type="evidence" value="ECO:0007669"/>
    <property type="project" value="TreeGrafter"/>
</dbReference>
<dbReference type="InterPro" id="IPR043129">
    <property type="entry name" value="ATPase_NBD"/>
</dbReference>
<gene>
    <name evidence="20" type="ORF">HKI87_02g10860</name>
</gene>
<keyword evidence="16" id="KW-0464">Manganese</keyword>
<evidence type="ECO:0000256" key="10">
    <source>
        <dbReference type="ARBA" id="ARBA00022723"/>
    </source>
</evidence>
<dbReference type="SUPFAM" id="SSF111321">
    <property type="entry name" value="AF1104-like"/>
    <property type="match status" value="1"/>
</dbReference>
<feature type="domain" description="Damage-control phosphatase ARMT1-like metal-binding" evidence="19">
    <location>
        <begin position="595"/>
        <end position="900"/>
    </location>
</feature>
<dbReference type="FunFam" id="3.30.420.40:FF:000025">
    <property type="entry name" value="pantothenate kinase 2, mitochondrial"/>
    <property type="match status" value="1"/>
</dbReference>
<reference evidence="20 21" key="1">
    <citation type="submission" date="2024-03" db="EMBL/GenBank/DDBJ databases">
        <title>Complete genome sequence of the green alga Chloropicon roscoffensis RCC1871.</title>
        <authorList>
            <person name="Lemieux C."/>
            <person name="Pombert J.-F."/>
            <person name="Otis C."/>
            <person name="Turmel M."/>
        </authorList>
    </citation>
    <scope>NUCLEOTIDE SEQUENCE [LARGE SCALE GENOMIC DNA]</scope>
    <source>
        <strain evidence="20 21">RCC1871</strain>
    </source>
</reference>
<keyword evidence="7" id="KW-0963">Cytoplasm</keyword>
<dbReference type="Proteomes" id="UP001472866">
    <property type="component" value="Chromosome 02"/>
</dbReference>
<evidence type="ECO:0000256" key="3">
    <source>
        <dbReference type="ARBA" id="ARBA00001967"/>
    </source>
</evidence>
<evidence type="ECO:0000256" key="5">
    <source>
        <dbReference type="ARBA" id="ARBA00005225"/>
    </source>
</evidence>
<evidence type="ECO:0000256" key="13">
    <source>
        <dbReference type="ARBA" id="ARBA00022801"/>
    </source>
</evidence>
<keyword evidence="12 20" id="KW-0418">Kinase</keyword>
<dbReference type="GO" id="GO:0005829">
    <property type="term" value="C:cytosol"/>
    <property type="evidence" value="ECO:0007669"/>
    <property type="project" value="TreeGrafter"/>
</dbReference>
<feature type="region of interest" description="Disordered" evidence="18">
    <location>
        <begin position="1"/>
        <end position="34"/>
    </location>
</feature>
<evidence type="ECO:0000313" key="21">
    <source>
        <dbReference type="Proteomes" id="UP001472866"/>
    </source>
</evidence>
<evidence type="ECO:0000256" key="7">
    <source>
        <dbReference type="ARBA" id="ARBA00022490"/>
    </source>
</evidence>
<evidence type="ECO:0000256" key="2">
    <source>
        <dbReference type="ARBA" id="ARBA00001936"/>
    </source>
</evidence>
<evidence type="ECO:0000256" key="15">
    <source>
        <dbReference type="ARBA" id="ARBA00022993"/>
    </source>
</evidence>
<dbReference type="GO" id="GO:0015937">
    <property type="term" value="P:coenzyme A biosynthetic process"/>
    <property type="evidence" value="ECO:0007669"/>
    <property type="project" value="UniProtKB-KW"/>
</dbReference>
<dbReference type="PANTHER" id="PTHR12280">
    <property type="entry name" value="PANTOTHENATE KINASE"/>
    <property type="match status" value="1"/>
</dbReference>
<dbReference type="GO" id="GO:0004594">
    <property type="term" value="F:pantothenate kinase activity"/>
    <property type="evidence" value="ECO:0007669"/>
    <property type="project" value="UniProtKB-EC"/>
</dbReference>
<dbReference type="Gene3D" id="3.40.50.10880">
    <property type="entry name" value="Uncharacterised protein PF01937, DUF89, domain 3"/>
    <property type="match status" value="1"/>
</dbReference>
<evidence type="ECO:0000256" key="4">
    <source>
        <dbReference type="ARBA" id="ARBA00004496"/>
    </source>
</evidence>
<comment type="subcellular location">
    <subcellularLocation>
        <location evidence="4">Cytoplasm</location>
    </subcellularLocation>
</comment>
<dbReference type="Pfam" id="PF01937">
    <property type="entry name" value="ARMT1-like_dom"/>
    <property type="match status" value="1"/>
</dbReference>
<keyword evidence="21" id="KW-1185">Reference proteome</keyword>
<dbReference type="Pfam" id="PF03630">
    <property type="entry name" value="Fumble"/>
    <property type="match status" value="1"/>
</dbReference>
<dbReference type="EC" id="2.7.1.33" evidence="6"/>
<feature type="compositionally biased region" description="Polar residues" evidence="18">
    <location>
        <begin position="46"/>
        <end position="55"/>
    </location>
</feature>
<comment type="cofactor">
    <cofactor evidence="3">
        <name>Ni(2+)</name>
        <dbReference type="ChEBI" id="CHEBI:49786"/>
    </cofactor>
</comment>
<evidence type="ECO:0000256" key="14">
    <source>
        <dbReference type="ARBA" id="ARBA00022840"/>
    </source>
</evidence>
<dbReference type="InterPro" id="IPR036075">
    <property type="entry name" value="ARMT-1-like_metal-bd_sf"/>
</dbReference>
<evidence type="ECO:0000256" key="12">
    <source>
        <dbReference type="ARBA" id="ARBA00022777"/>
    </source>
</evidence>
<keyword evidence="11" id="KW-0547">Nucleotide-binding</keyword>
<evidence type="ECO:0000313" key="20">
    <source>
        <dbReference type="EMBL" id="WZN59560.1"/>
    </source>
</evidence>
<evidence type="ECO:0000256" key="17">
    <source>
        <dbReference type="ARBA" id="ARBA00060870"/>
    </source>
</evidence>
<comment type="cofactor">
    <cofactor evidence="2">
        <name>Mn(2+)</name>
        <dbReference type="ChEBI" id="CHEBI:29035"/>
    </cofactor>
</comment>
<dbReference type="AlphaFoldDB" id="A0AAX4NZL5"/>
<dbReference type="SUPFAM" id="SSF53067">
    <property type="entry name" value="Actin-like ATPase domain"/>
    <property type="match status" value="2"/>
</dbReference>
<evidence type="ECO:0000259" key="19">
    <source>
        <dbReference type="Pfam" id="PF01937"/>
    </source>
</evidence>
<dbReference type="InterPro" id="IPR004567">
    <property type="entry name" value="Type_II_PanK"/>
</dbReference>
<evidence type="ECO:0000256" key="16">
    <source>
        <dbReference type="ARBA" id="ARBA00023211"/>
    </source>
</evidence>
<evidence type="ECO:0000256" key="6">
    <source>
        <dbReference type="ARBA" id="ARBA00012102"/>
    </source>
</evidence>
<dbReference type="InterPro" id="IPR002791">
    <property type="entry name" value="ARMT1-like_metal-bd"/>
</dbReference>
<proteinExistence type="inferred from homology"/>
<comment type="catalytic activity">
    <reaction evidence="1">
        <text>(R)-pantothenate + ATP = (R)-4'-phosphopantothenate + ADP + H(+)</text>
        <dbReference type="Rhea" id="RHEA:16373"/>
        <dbReference type="ChEBI" id="CHEBI:10986"/>
        <dbReference type="ChEBI" id="CHEBI:15378"/>
        <dbReference type="ChEBI" id="CHEBI:29032"/>
        <dbReference type="ChEBI" id="CHEBI:30616"/>
        <dbReference type="ChEBI" id="CHEBI:456216"/>
        <dbReference type="EC" id="2.7.1.33"/>
    </reaction>
</comment>
<dbReference type="EMBL" id="CP151502">
    <property type="protein sequence ID" value="WZN59560.1"/>
    <property type="molecule type" value="Genomic_DNA"/>
</dbReference>
<keyword evidence="8" id="KW-0533">Nickel</keyword>
<comment type="pathway">
    <text evidence="5">Cofactor biosynthesis; coenzyme A biosynthesis; CoA from (R)-pantothenate: step 1/5.</text>
</comment>
<keyword evidence="10" id="KW-0479">Metal-binding</keyword>
<keyword evidence="14" id="KW-0067">ATP-binding</keyword>
<evidence type="ECO:0000256" key="11">
    <source>
        <dbReference type="ARBA" id="ARBA00022741"/>
    </source>
</evidence>
<dbReference type="GO" id="GO:0005524">
    <property type="term" value="F:ATP binding"/>
    <property type="evidence" value="ECO:0007669"/>
    <property type="project" value="UniProtKB-KW"/>
</dbReference>
<dbReference type="Gene3D" id="3.30.420.40">
    <property type="match status" value="1"/>
</dbReference>
<evidence type="ECO:0000256" key="18">
    <source>
        <dbReference type="SAM" id="MobiDB-lite"/>
    </source>
</evidence>